<evidence type="ECO:0000256" key="1">
    <source>
        <dbReference type="SAM" id="Coils"/>
    </source>
</evidence>
<dbReference type="PANTHER" id="PTHR37558">
    <property type="entry name" value="HTH CENPB-TYPE DOMAIN-CONTAINING PROTEIN"/>
    <property type="match status" value="1"/>
</dbReference>
<reference evidence="2 3" key="1">
    <citation type="submission" date="2024-05" db="EMBL/GenBank/DDBJ databases">
        <title>Genetic variation in Jamaican populations of the coffee berry borer (Hypothenemus hampei).</title>
        <authorList>
            <person name="Errbii M."/>
            <person name="Myrie A."/>
        </authorList>
    </citation>
    <scope>NUCLEOTIDE SEQUENCE [LARGE SCALE GENOMIC DNA]</scope>
    <source>
        <strain evidence="2">JA-Hopewell-2020-01-JO</strain>
        <tissue evidence="2">Whole body</tissue>
    </source>
</reference>
<dbReference type="EMBL" id="JBDJPC010000013">
    <property type="protein sequence ID" value="KAL1488640.1"/>
    <property type="molecule type" value="Genomic_DNA"/>
</dbReference>
<protein>
    <submittedName>
        <fullName evidence="2">Uncharacterized protein</fullName>
    </submittedName>
</protein>
<dbReference type="PANTHER" id="PTHR37558:SF1">
    <property type="entry name" value="HTH CENPB-TYPE DOMAIN-CONTAINING PROTEIN"/>
    <property type="match status" value="1"/>
</dbReference>
<keyword evidence="3" id="KW-1185">Reference proteome</keyword>
<keyword evidence="1" id="KW-0175">Coiled coil</keyword>
<evidence type="ECO:0000313" key="3">
    <source>
        <dbReference type="Proteomes" id="UP001566132"/>
    </source>
</evidence>
<proteinExistence type="predicted"/>
<feature type="coiled-coil region" evidence="1">
    <location>
        <begin position="211"/>
        <end position="278"/>
    </location>
</feature>
<dbReference type="Proteomes" id="UP001566132">
    <property type="component" value="Unassembled WGS sequence"/>
</dbReference>
<gene>
    <name evidence="2" type="ORF">ABEB36_014440</name>
</gene>
<evidence type="ECO:0000313" key="2">
    <source>
        <dbReference type="EMBL" id="KAL1488640.1"/>
    </source>
</evidence>
<organism evidence="2 3">
    <name type="scientific">Hypothenemus hampei</name>
    <name type="common">Coffee berry borer</name>
    <dbReference type="NCBI Taxonomy" id="57062"/>
    <lineage>
        <taxon>Eukaryota</taxon>
        <taxon>Metazoa</taxon>
        <taxon>Ecdysozoa</taxon>
        <taxon>Arthropoda</taxon>
        <taxon>Hexapoda</taxon>
        <taxon>Insecta</taxon>
        <taxon>Pterygota</taxon>
        <taxon>Neoptera</taxon>
        <taxon>Endopterygota</taxon>
        <taxon>Coleoptera</taxon>
        <taxon>Polyphaga</taxon>
        <taxon>Cucujiformia</taxon>
        <taxon>Curculionidae</taxon>
        <taxon>Scolytinae</taxon>
        <taxon>Hypothenemus</taxon>
    </lineage>
</organism>
<sequence length="298" mass="34977">MTAVSNSIDMPIKRRLRFSEQDDMALLQEVASRNPFQNSEEWEIIQQSNLTLTEKKFNVKTLKDHLDLLIKNWLKKTKLLQTKSGIEEPYSEKDQLCQNIHDYMLNFRKITSSKKPADAGKAEREKWTVVLRALTQKCSDSKKKILLSPASNKDATENVMEITFDENIENNPIVIPAEEIESNSKAPSRVLNPCRSRKRKLNVQRQGLLYLEQYDKTQFELQQKCQILEERKLALEEKKLGFEEIKFQDEQVQRSRMLDLLEKRMDMEKAEREGLMKTIDQQNKIINSILLNVQNFRT</sequence>
<name>A0ABD1E230_HYPHA</name>
<dbReference type="AlphaFoldDB" id="A0ABD1E230"/>
<comment type="caution">
    <text evidence="2">The sequence shown here is derived from an EMBL/GenBank/DDBJ whole genome shotgun (WGS) entry which is preliminary data.</text>
</comment>
<accession>A0ABD1E230</accession>